<proteinExistence type="predicted"/>
<feature type="compositionally biased region" description="Acidic residues" evidence="3">
    <location>
        <begin position="425"/>
        <end position="435"/>
    </location>
</feature>
<feature type="compositionally biased region" description="Polar residues" evidence="3">
    <location>
        <begin position="556"/>
        <end position="573"/>
    </location>
</feature>
<feature type="domain" description="Bromo" evidence="4">
    <location>
        <begin position="130"/>
        <end position="200"/>
    </location>
</feature>
<gene>
    <name evidence="6" type="ORF">TKK_019340</name>
</gene>
<name>A0ABD2VVW1_9HYME</name>
<accession>A0ABD2VVW1</accession>
<evidence type="ECO:0000313" key="7">
    <source>
        <dbReference type="Proteomes" id="UP001627154"/>
    </source>
</evidence>
<feature type="compositionally biased region" description="Polar residues" evidence="3">
    <location>
        <begin position="408"/>
        <end position="419"/>
    </location>
</feature>
<evidence type="ECO:0000256" key="1">
    <source>
        <dbReference type="ARBA" id="ARBA00023117"/>
    </source>
</evidence>
<dbReference type="FunFam" id="2.30.30.140:FF:000008">
    <property type="entry name" value="Bromodomain containing 1, isoform CRA_b"/>
    <property type="match status" value="1"/>
</dbReference>
<dbReference type="EMBL" id="JBJJXI010000166">
    <property type="protein sequence ID" value="KAL3384937.1"/>
    <property type="molecule type" value="Genomic_DNA"/>
</dbReference>
<dbReference type="SMART" id="SM00297">
    <property type="entry name" value="BROMO"/>
    <property type="match status" value="1"/>
</dbReference>
<dbReference type="Gene3D" id="2.30.30.140">
    <property type="match status" value="1"/>
</dbReference>
<dbReference type="Gene3D" id="1.20.920.10">
    <property type="entry name" value="Bromodomain-like"/>
    <property type="match status" value="1"/>
</dbReference>
<evidence type="ECO:0000256" key="2">
    <source>
        <dbReference type="PROSITE-ProRule" id="PRU00035"/>
    </source>
</evidence>
<dbReference type="SUPFAM" id="SSF63748">
    <property type="entry name" value="Tudor/PWWP/MBT"/>
    <property type="match status" value="1"/>
</dbReference>
<evidence type="ECO:0000259" key="5">
    <source>
        <dbReference type="PROSITE" id="PS50812"/>
    </source>
</evidence>
<organism evidence="6 7">
    <name type="scientific">Trichogramma kaykai</name>
    <dbReference type="NCBI Taxonomy" id="54128"/>
    <lineage>
        <taxon>Eukaryota</taxon>
        <taxon>Metazoa</taxon>
        <taxon>Ecdysozoa</taxon>
        <taxon>Arthropoda</taxon>
        <taxon>Hexapoda</taxon>
        <taxon>Insecta</taxon>
        <taxon>Pterygota</taxon>
        <taxon>Neoptera</taxon>
        <taxon>Endopterygota</taxon>
        <taxon>Hymenoptera</taxon>
        <taxon>Apocrita</taxon>
        <taxon>Proctotrupomorpha</taxon>
        <taxon>Chalcidoidea</taxon>
        <taxon>Trichogrammatidae</taxon>
        <taxon>Trichogramma</taxon>
    </lineage>
</organism>
<dbReference type="Pfam" id="PF00855">
    <property type="entry name" value="PWWP"/>
    <property type="match status" value="1"/>
</dbReference>
<dbReference type="InterPro" id="IPR000313">
    <property type="entry name" value="PWWP_dom"/>
</dbReference>
<feature type="compositionally biased region" description="Low complexity" evidence="3">
    <location>
        <begin position="298"/>
        <end position="321"/>
    </location>
</feature>
<dbReference type="PRINTS" id="PR00503">
    <property type="entry name" value="BROMODOMAIN"/>
</dbReference>
<keyword evidence="1 2" id="KW-0103">Bromodomain</keyword>
<evidence type="ECO:0000256" key="3">
    <source>
        <dbReference type="SAM" id="MobiDB-lite"/>
    </source>
</evidence>
<evidence type="ECO:0000313" key="6">
    <source>
        <dbReference type="EMBL" id="KAL3384937.1"/>
    </source>
</evidence>
<dbReference type="InterPro" id="IPR051831">
    <property type="entry name" value="Bromodomain_contain_prot"/>
</dbReference>
<dbReference type="AlphaFoldDB" id="A0ABD2VVW1"/>
<feature type="compositionally biased region" description="Basic and acidic residues" evidence="3">
    <location>
        <begin position="240"/>
        <end position="252"/>
    </location>
</feature>
<feature type="compositionally biased region" description="Low complexity" evidence="3">
    <location>
        <begin position="381"/>
        <end position="398"/>
    </location>
</feature>
<feature type="region of interest" description="Disordered" evidence="3">
    <location>
        <begin position="240"/>
        <end position="444"/>
    </location>
</feature>
<feature type="region of interest" description="Disordered" evidence="3">
    <location>
        <begin position="46"/>
        <end position="66"/>
    </location>
</feature>
<comment type="caution">
    <text evidence="6">The sequence shown here is derived from an EMBL/GenBank/DDBJ whole genome shotgun (WGS) entry which is preliminary data.</text>
</comment>
<dbReference type="PANTHER" id="PTHR22881:SF27">
    <property type="entry name" value="BROMODOMAIN CONTAINING 7_9"/>
    <property type="match status" value="1"/>
</dbReference>
<dbReference type="PROSITE" id="PS50812">
    <property type="entry name" value="PWWP"/>
    <property type="match status" value="1"/>
</dbReference>
<dbReference type="CDD" id="cd05839">
    <property type="entry name" value="PWWP_BRPF"/>
    <property type="match status" value="1"/>
</dbReference>
<dbReference type="Proteomes" id="UP001627154">
    <property type="component" value="Unassembled WGS sequence"/>
</dbReference>
<dbReference type="Pfam" id="PF00439">
    <property type="entry name" value="Bromodomain"/>
    <property type="match status" value="1"/>
</dbReference>
<keyword evidence="7" id="KW-1185">Reference proteome</keyword>
<feature type="region of interest" description="Disordered" evidence="3">
    <location>
        <begin position="536"/>
        <end position="573"/>
    </location>
</feature>
<sequence length="573" mass="65055">MHQTRDLADGIPKKNQLIQRLIAYWTLKRQYRNGVPLLRRLQSAHLQPRPPTSLSCSSPSPDSENRDEIYSQLKYWQCLRQDLERARLLCELVRKREKLKLELIKVKEKYTWLELRPLDSILKLLLEYLKMRDLQDIFGQPVNVEEVPDYLDIVKEPMDFSTMESKIDHNQYKTIEDFEADFNLMISNCLAYNRKETVFYRAGVKLRDAGGPIINQGKKDYSTLTNSSVLAELYKYKQDSDSERVKDEKSNAETEPELNGDDQSSSPVSKRKKTDKSGRTRHNSESVLSGNEKDTSLSNSKQNANVSNSSVNSTRSTSGVNRRTAVLFTRKAKARQSRNSQLQHRASPSNPSSDKKESDSFSVYSGGGSDSDGADAEREMSSSSSSCSSCSTSRSSSPEPDEDRSDTNYDQEASSPRSKSNNHDDDYDGELSDDQEYPKMEIDDDGTLTPLQLVWAKCRGYPWYPALIIDPKTPKGTIYKGVPIPSPPDDVLALANNYKDQIYLVLFFDTKRTWQWLPGEKLEPLGVSQELDNGKLIESRKQSDRKAVKKAYQDALNHQKQTRNSSTDATASD</sequence>
<dbReference type="InterPro" id="IPR036427">
    <property type="entry name" value="Bromodomain-like_sf"/>
</dbReference>
<feature type="compositionally biased region" description="Basic and acidic residues" evidence="3">
    <location>
        <begin position="536"/>
        <end position="546"/>
    </location>
</feature>
<dbReference type="SMART" id="SM00293">
    <property type="entry name" value="PWWP"/>
    <property type="match status" value="1"/>
</dbReference>
<dbReference type="SUPFAM" id="SSF47370">
    <property type="entry name" value="Bromodomain"/>
    <property type="match status" value="1"/>
</dbReference>
<protein>
    <recommendedName>
        <fullName evidence="8">Bromo domain-containing protein</fullName>
    </recommendedName>
</protein>
<dbReference type="PANTHER" id="PTHR22881">
    <property type="entry name" value="BROMODOMAIN CONTAINING PROTEIN"/>
    <property type="match status" value="1"/>
</dbReference>
<evidence type="ECO:0000259" key="4">
    <source>
        <dbReference type="PROSITE" id="PS50014"/>
    </source>
</evidence>
<dbReference type="InterPro" id="IPR001487">
    <property type="entry name" value="Bromodomain"/>
</dbReference>
<feature type="domain" description="PWWP" evidence="5">
    <location>
        <begin position="450"/>
        <end position="528"/>
    </location>
</feature>
<dbReference type="PROSITE" id="PS50014">
    <property type="entry name" value="BROMODOMAIN_2"/>
    <property type="match status" value="1"/>
</dbReference>
<evidence type="ECO:0008006" key="8">
    <source>
        <dbReference type="Google" id="ProtNLM"/>
    </source>
</evidence>
<reference evidence="6 7" key="1">
    <citation type="journal article" date="2024" name="bioRxiv">
        <title>A reference genome for Trichogramma kaykai: A tiny desert-dwelling parasitoid wasp with competing sex-ratio distorters.</title>
        <authorList>
            <person name="Culotta J."/>
            <person name="Lindsey A.R."/>
        </authorList>
    </citation>
    <scope>NUCLEOTIDE SEQUENCE [LARGE SCALE GENOMIC DNA]</scope>
    <source>
        <strain evidence="6 7">KSX58</strain>
    </source>
</reference>
<feature type="compositionally biased region" description="Polar residues" evidence="3">
    <location>
        <begin position="337"/>
        <end position="352"/>
    </location>
</feature>
<feature type="compositionally biased region" description="Low complexity" evidence="3">
    <location>
        <begin position="52"/>
        <end position="62"/>
    </location>
</feature>
<feature type="compositionally biased region" description="Basic and acidic residues" evidence="3">
    <location>
        <begin position="275"/>
        <end position="284"/>
    </location>
</feature>